<feature type="coiled-coil region" evidence="1">
    <location>
        <begin position="98"/>
        <end position="136"/>
    </location>
</feature>
<evidence type="ECO:0000256" key="1">
    <source>
        <dbReference type="SAM" id="Coils"/>
    </source>
</evidence>
<proteinExistence type="predicted"/>
<feature type="region of interest" description="Disordered" evidence="2">
    <location>
        <begin position="24"/>
        <end position="61"/>
    </location>
</feature>
<gene>
    <name evidence="3" type="ORF">PCYB_041550</name>
</gene>
<accession>K6UIF3</accession>
<dbReference type="RefSeq" id="XP_004225354.1">
    <property type="nucleotide sequence ID" value="XM_004225306.1"/>
</dbReference>
<keyword evidence="4" id="KW-1185">Reference proteome</keyword>
<evidence type="ECO:0000313" key="4">
    <source>
        <dbReference type="Proteomes" id="UP000006319"/>
    </source>
</evidence>
<name>K6UIF3_PLACD</name>
<keyword evidence="1" id="KW-0175">Coiled coil</keyword>
<dbReference type="Proteomes" id="UP000006319">
    <property type="component" value="Chromosome 4"/>
</dbReference>
<dbReference type="eggNOG" id="ENOG502QX3C">
    <property type="taxonomic scope" value="Eukaryota"/>
</dbReference>
<dbReference type="KEGG" id="pcy:PCYB_041550"/>
<dbReference type="VEuPathDB" id="PlasmoDB:PCYB_041550"/>
<reference evidence="3 4" key="1">
    <citation type="journal article" date="2012" name="Nat. Genet.">
        <title>Plasmodium cynomolgi genome sequences provide insight into Plasmodium vivax and the monkey malaria clade.</title>
        <authorList>
            <person name="Tachibana S."/>
            <person name="Sullivan S.A."/>
            <person name="Kawai S."/>
            <person name="Nakamura S."/>
            <person name="Kim H.R."/>
            <person name="Goto N."/>
            <person name="Arisue N."/>
            <person name="Palacpac N.M.Q."/>
            <person name="Honma H."/>
            <person name="Yagi M."/>
            <person name="Tougan T."/>
            <person name="Katakai Y."/>
            <person name="Kaneko O."/>
            <person name="Mita T."/>
            <person name="Kita K."/>
            <person name="Yasutomi Y."/>
            <person name="Sutton P.L."/>
            <person name="Shakhbatyan R."/>
            <person name="Horii T."/>
            <person name="Yasunaga T."/>
            <person name="Barnwell J.W."/>
            <person name="Escalante A.A."/>
            <person name="Carlton J.M."/>
            <person name="Tanabe K."/>
        </authorList>
    </citation>
    <scope>NUCLEOTIDE SEQUENCE [LARGE SCALE GENOMIC DNA]</scope>
    <source>
        <strain evidence="3 4">B</strain>
    </source>
</reference>
<evidence type="ECO:0000313" key="3">
    <source>
        <dbReference type="EMBL" id="GAB64953.1"/>
    </source>
</evidence>
<evidence type="ECO:0000256" key="2">
    <source>
        <dbReference type="SAM" id="MobiDB-lite"/>
    </source>
</evidence>
<dbReference type="OMA" id="QEIFIAN"/>
<organism evidence="3 4">
    <name type="scientific">Plasmodium cynomolgi (strain B)</name>
    <dbReference type="NCBI Taxonomy" id="1120755"/>
    <lineage>
        <taxon>Eukaryota</taxon>
        <taxon>Sar</taxon>
        <taxon>Alveolata</taxon>
        <taxon>Apicomplexa</taxon>
        <taxon>Aconoidasida</taxon>
        <taxon>Haemosporida</taxon>
        <taxon>Plasmodiidae</taxon>
        <taxon>Plasmodium</taxon>
        <taxon>Plasmodium (Plasmodium)</taxon>
    </lineage>
</organism>
<feature type="compositionally biased region" description="Polar residues" evidence="2">
    <location>
        <begin position="24"/>
        <end position="34"/>
    </location>
</feature>
<sequence length="321" mass="37546">MIDSCPSSALNEFRLSEEQIIENFTRNRNGSKQDAPQLLCAPKRDDDPLNEYPYPRPPDEVEKRRMPVLAPGRGLPPADRVTLNCNNFDDPRGTDYPVESLLRKIRNLENEKKYLLKSLENKKNVELEYRKALETQAAFVSAENKKSQFYENEWLHMKSQEHSFMTSGRAPLRQTLELFYEDDDLYKKLGSLTSTQEIFIANLIEDHKDLARERNSISRKYQEAVDANFQLYQQNEMLKAQNINLVERNKDAIDHQMEKNLVALNTSLIHVQKENIQLKETVDQYTQLIENIEKCSEVNTEKSLVNSIKEELNKFKKYLQI</sequence>
<dbReference type="GeneID" id="14695791"/>
<dbReference type="AlphaFoldDB" id="K6UIF3"/>
<dbReference type="PhylomeDB" id="K6UIF3"/>
<dbReference type="EMBL" id="DF157096">
    <property type="protein sequence ID" value="GAB64953.1"/>
    <property type="molecule type" value="Genomic_DNA"/>
</dbReference>
<dbReference type="OrthoDB" id="369180at2759"/>
<protein>
    <submittedName>
        <fullName evidence="3">Uncharacterized protein</fullName>
    </submittedName>
</protein>